<dbReference type="RefSeq" id="WP_320422699.1">
    <property type="nucleotide sequence ID" value="NZ_JAXCLA010000003.1"/>
</dbReference>
<evidence type="ECO:0000313" key="2">
    <source>
        <dbReference type="EMBL" id="MDY0744787.1"/>
    </source>
</evidence>
<reference evidence="2 3" key="1">
    <citation type="submission" date="2023-11" db="EMBL/GenBank/DDBJ databases">
        <title>Paucibacter sp. nov., isolated from fresh soil in Korea.</title>
        <authorList>
            <person name="Le N.T.T."/>
        </authorList>
    </citation>
    <scope>NUCLEOTIDE SEQUENCE [LARGE SCALE GENOMIC DNA]</scope>
    <source>
        <strain evidence="2 3">R3-3</strain>
    </source>
</reference>
<accession>A0ABU5DEU0</accession>
<dbReference type="InterPro" id="IPR011856">
    <property type="entry name" value="tRNA_endonuc-like_dom_sf"/>
</dbReference>
<organism evidence="2 3">
    <name type="scientific">Roseateles agri</name>
    <dbReference type="NCBI Taxonomy" id="3098619"/>
    <lineage>
        <taxon>Bacteria</taxon>
        <taxon>Pseudomonadati</taxon>
        <taxon>Pseudomonadota</taxon>
        <taxon>Betaproteobacteria</taxon>
        <taxon>Burkholderiales</taxon>
        <taxon>Sphaerotilaceae</taxon>
        <taxon>Roseateles</taxon>
    </lineage>
</organism>
<keyword evidence="3" id="KW-1185">Reference proteome</keyword>
<sequence>MYLQWSEKTIERLEKEGRGKGIGASYKPWIGHTDFSPDSKARSVKGLKIPRTHFLLSEIEYKFFVCAEWSSEVIDIQEQFPLPRKVSQPVADKLRIRHPFYRGTNVPTVMTVDFLLTMQRQDGERYYRAVNIKADSAVEDRRTLDKLEIQQATLAELNIHQHHLVVESSIPHNVAWNLDLIRTKLPRDLELPENIVMLHSLKDQMLRWSQRLDDKQRDMSGHMLCSHFDEHFGQPEGTGIRVLASLFHEKALPVNLGVKSLFDAPWSVVVNDGRKGDELGILRAA</sequence>
<dbReference type="Proteomes" id="UP001285263">
    <property type="component" value="Unassembled WGS sequence"/>
</dbReference>
<protein>
    <submittedName>
        <fullName evidence="2">TnsA endonuclease N-terminal domain-containing protein</fullName>
    </submittedName>
</protein>
<dbReference type="Pfam" id="PF08722">
    <property type="entry name" value="Tn7_TnsA-like_N"/>
    <property type="match status" value="1"/>
</dbReference>
<keyword evidence="2" id="KW-0540">Nuclease</keyword>
<gene>
    <name evidence="2" type="ORF">SNE35_09725</name>
</gene>
<keyword evidence="2" id="KW-0255">Endonuclease</keyword>
<dbReference type="InterPro" id="IPR011335">
    <property type="entry name" value="Restrct_endonuc-II-like"/>
</dbReference>
<dbReference type="Gene3D" id="3.40.1350.10">
    <property type="match status" value="1"/>
</dbReference>
<dbReference type="EMBL" id="JAXCLA010000003">
    <property type="protein sequence ID" value="MDY0744787.1"/>
    <property type="molecule type" value="Genomic_DNA"/>
</dbReference>
<evidence type="ECO:0000259" key="1">
    <source>
        <dbReference type="Pfam" id="PF08722"/>
    </source>
</evidence>
<name>A0ABU5DEU0_9BURK</name>
<dbReference type="InterPro" id="IPR014833">
    <property type="entry name" value="TnsA_N"/>
</dbReference>
<dbReference type="SUPFAM" id="SSF52980">
    <property type="entry name" value="Restriction endonuclease-like"/>
    <property type="match status" value="1"/>
</dbReference>
<dbReference type="GO" id="GO:0004519">
    <property type="term" value="F:endonuclease activity"/>
    <property type="evidence" value="ECO:0007669"/>
    <property type="project" value="UniProtKB-KW"/>
</dbReference>
<feature type="domain" description="TnsA endonuclease N-terminal" evidence="1">
    <location>
        <begin position="71"/>
        <end position="159"/>
    </location>
</feature>
<keyword evidence="2" id="KW-0378">Hydrolase</keyword>
<evidence type="ECO:0000313" key="3">
    <source>
        <dbReference type="Proteomes" id="UP001285263"/>
    </source>
</evidence>
<comment type="caution">
    <text evidence="2">The sequence shown here is derived from an EMBL/GenBank/DDBJ whole genome shotgun (WGS) entry which is preliminary data.</text>
</comment>
<proteinExistence type="predicted"/>
<dbReference type="CDD" id="cd22362">
    <property type="entry name" value="TnsA_endonuclease-like"/>
    <property type="match status" value="1"/>
</dbReference>